<dbReference type="AlphaFoldDB" id="A0A645HRT1"/>
<proteinExistence type="predicted"/>
<gene>
    <name evidence="1" type="ORF">SDC9_189191</name>
</gene>
<protein>
    <submittedName>
        <fullName evidence="1">Uncharacterized protein</fullName>
    </submittedName>
</protein>
<evidence type="ECO:0000313" key="1">
    <source>
        <dbReference type="EMBL" id="MPN41637.1"/>
    </source>
</evidence>
<dbReference type="EMBL" id="VSSQ01098820">
    <property type="protein sequence ID" value="MPN41637.1"/>
    <property type="molecule type" value="Genomic_DNA"/>
</dbReference>
<organism evidence="1">
    <name type="scientific">bioreactor metagenome</name>
    <dbReference type="NCBI Taxonomy" id="1076179"/>
    <lineage>
        <taxon>unclassified sequences</taxon>
        <taxon>metagenomes</taxon>
        <taxon>ecological metagenomes</taxon>
    </lineage>
</organism>
<sequence length="111" mass="13501">MKESSKLTNEFADNMRYDYVFNNQHEELPAYLNKEYEDDCKIIKRKLAFDENFRSMYFKNASKEDRLINSFRLLKIGEELTVFIYNNKDNIFNRCKTYNVNHLIKGYDNEQ</sequence>
<comment type="caution">
    <text evidence="1">The sequence shown here is derived from an EMBL/GenBank/DDBJ whole genome shotgun (WGS) entry which is preliminary data.</text>
</comment>
<name>A0A645HRT1_9ZZZZ</name>
<reference evidence="1" key="1">
    <citation type="submission" date="2019-08" db="EMBL/GenBank/DDBJ databases">
        <authorList>
            <person name="Kucharzyk K."/>
            <person name="Murdoch R.W."/>
            <person name="Higgins S."/>
            <person name="Loffler F."/>
        </authorList>
    </citation>
    <scope>NUCLEOTIDE SEQUENCE</scope>
</reference>
<accession>A0A645HRT1</accession>